<evidence type="ECO:0008006" key="3">
    <source>
        <dbReference type="Google" id="ProtNLM"/>
    </source>
</evidence>
<dbReference type="Gene3D" id="3.80.10.10">
    <property type="entry name" value="Ribonuclease Inhibitor"/>
    <property type="match status" value="1"/>
</dbReference>
<dbReference type="EMBL" id="JAESHX010000011">
    <property type="protein sequence ID" value="MBW5891182.1"/>
    <property type="molecule type" value="Genomic_DNA"/>
</dbReference>
<dbReference type="RefSeq" id="WP_174877755.1">
    <property type="nucleotide sequence ID" value="NZ_CABHLY010000013.1"/>
</dbReference>
<sequence>MLYVYGGDSCQELSKTLKIDDNLLSIVFSIVSDDRLPFCLDKLKNHIFEDKYNNYHIHVLGDLIGLPLTQWRVRNYLKNELSFFAKDRNIHIYWYDGDKIRDGNYFFIHNPLHIDKISHFDYRHNELAVENFDASTKEINFLNHRAYPENNLLGKTKKEVNYIFATIAELPCVEKIVCPFIDNLQIRTLPKSLKKLDLRGCTNLKVDPKCIPIALEKINLSACDFIEIPDYVYDLSELNTLFLYKNKLEINGVFKIPKNLEFLSLYRNKINSIEFDTIKLKKINLGANPIKKIIISSATEGIELGLRKVNCEELMIIHDHELTLEF</sequence>
<name>A0AAW4NVU1_9GAMM</name>
<proteinExistence type="predicted"/>
<dbReference type="Proteomes" id="UP000696310">
    <property type="component" value="Unassembled WGS sequence"/>
</dbReference>
<reference evidence="1" key="2">
    <citation type="submission" date="2021-01" db="EMBL/GenBank/DDBJ databases">
        <authorList>
            <person name="Vargas Peralta D."/>
        </authorList>
    </citation>
    <scope>NUCLEOTIDE SEQUENCE</scope>
    <source>
        <strain evidence="1">A3</strain>
    </source>
</reference>
<protein>
    <recommendedName>
        <fullName evidence="3">Leucine-rich repeat domain-containing protein</fullName>
    </recommendedName>
</protein>
<accession>A0AAW4NVU1</accession>
<evidence type="ECO:0000313" key="1">
    <source>
        <dbReference type="EMBL" id="MBW5891182.1"/>
    </source>
</evidence>
<dbReference type="SUPFAM" id="SSF52058">
    <property type="entry name" value="L domain-like"/>
    <property type="match status" value="1"/>
</dbReference>
<reference evidence="1" key="1">
    <citation type="journal article" date="2021" name="bioRxiv">
        <title>Identification of Pectobacterium species isolated from the soft rot of tetecho (Neobuxbaumia tetetzo), a columnar cactus, and associated metagenomics.</title>
        <authorList>
            <person name="Vargas-Peralta D."/>
            <person name="Narvaez-Barragan D.A."/>
            <person name="de Sandozequi A."/>
            <person name="Romero-Gutierrez M.F."/>
            <person name="Segovia L."/>
            <person name="Martinez-Anaya C."/>
            <person name="Alcaraz L.D."/>
            <person name="de la Torre Almaraz R."/>
        </authorList>
    </citation>
    <scope>NUCLEOTIDE SEQUENCE</scope>
    <source>
        <strain evidence="1">A3</strain>
    </source>
</reference>
<dbReference type="AlphaFoldDB" id="A0AAW4NVU1"/>
<evidence type="ECO:0000313" key="2">
    <source>
        <dbReference type="Proteomes" id="UP000696310"/>
    </source>
</evidence>
<organism evidence="1 2">
    <name type="scientific">Pectobacterium polaris</name>
    <dbReference type="NCBI Taxonomy" id="2042057"/>
    <lineage>
        <taxon>Bacteria</taxon>
        <taxon>Pseudomonadati</taxon>
        <taxon>Pseudomonadota</taxon>
        <taxon>Gammaproteobacteria</taxon>
        <taxon>Enterobacterales</taxon>
        <taxon>Pectobacteriaceae</taxon>
        <taxon>Pectobacterium</taxon>
    </lineage>
</organism>
<dbReference type="InterPro" id="IPR032675">
    <property type="entry name" value="LRR_dom_sf"/>
</dbReference>
<comment type="caution">
    <text evidence="1">The sequence shown here is derived from an EMBL/GenBank/DDBJ whole genome shotgun (WGS) entry which is preliminary data.</text>
</comment>
<gene>
    <name evidence="1" type="ORF">IM880_03090</name>
</gene>